<evidence type="ECO:0000313" key="2">
    <source>
        <dbReference type="EMBL" id="CAA9368306.1"/>
    </source>
</evidence>
<feature type="region of interest" description="Disordered" evidence="1">
    <location>
        <begin position="1"/>
        <end position="148"/>
    </location>
</feature>
<dbReference type="EMBL" id="CADCUM010000014">
    <property type="protein sequence ID" value="CAA9368306.1"/>
    <property type="molecule type" value="Genomic_DNA"/>
</dbReference>
<feature type="region of interest" description="Disordered" evidence="1">
    <location>
        <begin position="184"/>
        <end position="269"/>
    </location>
</feature>
<feature type="compositionally biased region" description="Basic residues" evidence="1">
    <location>
        <begin position="102"/>
        <end position="121"/>
    </location>
</feature>
<feature type="compositionally biased region" description="Basic residues" evidence="1">
    <location>
        <begin position="245"/>
        <end position="255"/>
    </location>
</feature>
<sequence length="269" mass="29846">ARLPRPPPADPRRGRREDRPHRHRHALGLRAPDALRPDRGVPAGHDEEGAHALGLRRAAVVPARRHQRQVAPGPGHHDLGRVGRRGRRPRSGLRLPVAVLAHPRRPARRPGRAPRRGHPHQPRQPPSHRLGVERRRRRRHGAAAVPHALPVLRRTVRVGPGPAELPALPALGRHVPRRAVQHRVLRPAHPHGRPGHGPGGRGLRAHHRRRAPLPQPRRPGAAPAHPRPPPAADAAAGPRRDRDRRLRPRGHRGRGLRPAPGDQGTHRRM</sequence>
<keyword evidence="2" id="KW-0808">Transferase</keyword>
<gene>
    <name evidence="2" type="ORF">AVDCRST_MAG32-305</name>
</gene>
<evidence type="ECO:0000256" key="1">
    <source>
        <dbReference type="SAM" id="MobiDB-lite"/>
    </source>
</evidence>
<feature type="compositionally biased region" description="Basic residues" evidence="1">
    <location>
        <begin position="184"/>
        <end position="194"/>
    </location>
</feature>
<dbReference type="EC" id="2.1.1.45" evidence="2"/>
<proteinExistence type="predicted"/>
<feature type="compositionally biased region" description="Basic residues" evidence="1">
    <location>
        <begin position="82"/>
        <end position="91"/>
    </location>
</feature>
<dbReference type="GO" id="GO:0004799">
    <property type="term" value="F:thymidylate synthase activity"/>
    <property type="evidence" value="ECO:0007669"/>
    <property type="project" value="UniProtKB-EC"/>
</dbReference>
<feature type="compositionally biased region" description="Basic and acidic residues" evidence="1">
    <location>
        <begin position="10"/>
        <end position="20"/>
    </location>
</feature>
<feature type="non-terminal residue" evidence="2">
    <location>
        <position position="269"/>
    </location>
</feature>
<name>A0A6J4MVD4_9ACTN</name>
<dbReference type="AlphaFoldDB" id="A0A6J4MVD4"/>
<dbReference type="GO" id="GO:0032259">
    <property type="term" value="P:methylation"/>
    <property type="evidence" value="ECO:0007669"/>
    <property type="project" value="UniProtKB-KW"/>
</dbReference>
<organism evidence="2">
    <name type="scientific">uncultured Nocardioides sp</name>
    <dbReference type="NCBI Taxonomy" id="198441"/>
    <lineage>
        <taxon>Bacteria</taxon>
        <taxon>Bacillati</taxon>
        <taxon>Actinomycetota</taxon>
        <taxon>Actinomycetes</taxon>
        <taxon>Propionibacteriales</taxon>
        <taxon>Nocardioidaceae</taxon>
        <taxon>Nocardioides</taxon>
        <taxon>environmental samples</taxon>
    </lineage>
</organism>
<feature type="non-terminal residue" evidence="2">
    <location>
        <position position="1"/>
    </location>
</feature>
<protein>
    <submittedName>
        <fullName evidence="2">Thymidylate synthase</fullName>
        <ecNumber evidence="2">2.1.1.45</ecNumber>
    </submittedName>
</protein>
<reference evidence="2" key="1">
    <citation type="submission" date="2020-02" db="EMBL/GenBank/DDBJ databases">
        <authorList>
            <person name="Meier V. D."/>
        </authorList>
    </citation>
    <scope>NUCLEOTIDE SEQUENCE</scope>
    <source>
        <strain evidence="2">AVDCRST_MAG32</strain>
    </source>
</reference>
<keyword evidence="2" id="KW-0489">Methyltransferase</keyword>
<feature type="compositionally biased region" description="Basic and acidic residues" evidence="1">
    <location>
        <begin position="33"/>
        <end position="50"/>
    </location>
</feature>
<accession>A0A6J4MVD4</accession>